<comment type="catalytic activity">
    <reaction evidence="15 17">
        <text>L-threonyl-[protein] + ATP = O-phospho-L-threonyl-[protein] + ADP + H(+)</text>
        <dbReference type="Rhea" id="RHEA:46608"/>
        <dbReference type="Rhea" id="RHEA-COMP:11060"/>
        <dbReference type="Rhea" id="RHEA-COMP:11605"/>
        <dbReference type="ChEBI" id="CHEBI:15378"/>
        <dbReference type="ChEBI" id="CHEBI:30013"/>
        <dbReference type="ChEBI" id="CHEBI:30616"/>
        <dbReference type="ChEBI" id="CHEBI:61977"/>
        <dbReference type="ChEBI" id="CHEBI:456216"/>
        <dbReference type="EC" id="2.7.11.1"/>
    </reaction>
</comment>
<feature type="domain" description="Bulb-type lectin" evidence="22">
    <location>
        <begin position="25"/>
        <end position="141"/>
    </location>
</feature>
<evidence type="ECO:0000256" key="14">
    <source>
        <dbReference type="ARBA" id="ARBA00023180"/>
    </source>
</evidence>
<dbReference type="EMBL" id="PDCK01000040">
    <property type="protein sequence ID" value="PRQ49137.1"/>
    <property type="molecule type" value="Genomic_DNA"/>
</dbReference>
<evidence type="ECO:0000256" key="6">
    <source>
        <dbReference type="ARBA" id="ARBA00022729"/>
    </source>
</evidence>
<keyword evidence="8 17" id="KW-0418">Kinase</keyword>
<dbReference type="GO" id="GO:0005524">
    <property type="term" value="F:ATP binding"/>
    <property type="evidence" value="ECO:0007669"/>
    <property type="project" value="UniProtKB-UniRule"/>
</dbReference>
<dbReference type="PIRSF" id="PIRSF000641">
    <property type="entry name" value="SRK"/>
    <property type="match status" value="1"/>
</dbReference>
<dbReference type="InterPro" id="IPR036426">
    <property type="entry name" value="Bulb-type_lectin_dom_sf"/>
</dbReference>
<dbReference type="GO" id="GO:0106310">
    <property type="term" value="F:protein serine kinase activity"/>
    <property type="evidence" value="ECO:0007669"/>
    <property type="project" value="RHEA"/>
</dbReference>
<dbReference type="FunFam" id="1.10.510.10:FF:000537">
    <property type="entry name" value="Putative receptor-like protein kinase"/>
    <property type="match status" value="1"/>
</dbReference>
<evidence type="ECO:0000256" key="7">
    <source>
        <dbReference type="ARBA" id="ARBA00022741"/>
    </source>
</evidence>
<keyword evidence="13" id="KW-0675">Receptor</keyword>
<dbReference type="Pfam" id="PF01453">
    <property type="entry name" value="B_lectin"/>
    <property type="match status" value="1"/>
</dbReference>
<dbReference type="InterPro" id="IPR017441">
    <property type="entry name" value="Protein_kinase_ATP_BS"/>
</dbReference>
<dbReference type="Gene3D" id="1.10.510.10">
    <property type="entry name" value="Transferase(Phosphotransferase) domain 1"/>
    <property type="match status" value="1"/>
</dbReference>
<evidence type="ECO:0000256" key="13">
    <source>
        <dbReference type="ARBA" id="ARBA00023170"/>
    </source>
</evidence>
<evidence type="ECO:0000256" key="12">
    <source>
        <dbReference type="ARBA" id="ARBA00023157"/>
    </source>
</evidence>
<dbReference type="Proteomes" id="UP000238479">
    <property type="component" value="Chromosome 2"/>
</dbReference>
<dbReference type="InterPro" id="IPR000719">
    <property type="entry name" value="Prot_kinase_dom"/>
</dbReference>
<evidence type="ECO:0000256" key="16">
    <source>
        <dbReference type="ARBA" id="ARBA00048679"/>
    </source>
</evidence>
<proteinExistence type="inferred from homology"/>
<evidence type="ECO:0000256" key="5">
    <source>
        <dbReference type="ARBA" id="ARBA00022692"/>
    </source>
</evidence>
<keyword evidence="7 17" id="KW-0547">Nucleotide-binding</keyword>
<dbReference type="Gene3D" id="2.90.10.10">
    <property type="entry name" value="Bulb-type lectin domain"/>
    <property type="match status" value="2"/>
</dbReference>
<dbReference type="InterPro" id="IPR000858">
    <property type="entry name" value="S_locus_glycoprot_dom"/>
</dbReference>
<gene>
    <name evidence="23" type="ORF">RchiOBHm_Chr2g0118601</name>
</gene>
<evidence type="ECO:0000256" key="15">
    <source>
        <dbReference type="ARBA" id="ARBA00047899"/>
    </source>
</evidence>
<keyword evidence="12" id="KW-1015">Disulfide bond</keyword>
<comment type="catalytic activity">
    <reaction evidence="16 17">
        <text>L-seryl-[protein] + ATP = O-phospho-L-seryl-[protein] + ADP + H(+)</text>
        <dbReference type="Rhea" id="RHEA:17989"/>
        <dbReference type="Rhea" id="RHEA-COMP:9863"/>
        <dbReference type="Rhea" id="RHEA-COMP:11604"/>
        <dbReference type="ChEBI" id="CHEBI:15378"/>
        <dbReference type="ChEBI" id="CHEBI:29999"/>
        <dbReference type="ChEBI" id="CHEBI:30616"/>
        <dbReference type="ChEBI" id="CHEBI:83421"/>
        <dbReference type="ChEBI" id="CHEBI:456216"/>
        <dbReference type="EC" id="2.7.11.1"/>
    </reaction>
</comment>
<evidence type="ECO:0000256" key="9">
    <source>
        <dbReference type="ARBA" id="ARBA00022840"/>
    </source>
</evidence>
<protein>
    <recommendedName>
        <fullName evidence="17">Receptor-like serine/threonine-protein kinase</fullName>
        <ecNumber evidence="17">2.7.11.1</ecNumber>
    </recommendedName>
</protein>
<dbReference type="EC" id="2.7.11.1" evidence="17"/>
<evidence type="ECO:0000256" key="2">
    <source>
        <dbReference type="ARBA" id="ARBA00022527"/>
    </source>
</evidence>
<dbReference type="InterPro" id="IPR011009">
    <property type="entry name" value="Kinase-like_dom_sf"/>
</dbReference>
<dbReference type="GO" id="GO:0016020">
    <property type="term" value="C:membrane"/>
    <property type="evidence" value="ECO:0007669"/>
    <property type="project" value="UniProtKB-SubCell"/>
</dbReference>
<dbReference type="SUPFAM" id="SSF51110">
    <property type="entry name" value="alpha-D-mannose-specific plant lectins"/>
    <property type="match status" value="1"/>
</dbReference>
<feature type="chain" id="PRO_5015178309" description="Receptor-like serine/threonine-protein kinase" evidence="20">
    <location>
        <begin position="20"/>
        <end position="709"/>
    </location>
</feature>
<keyword evidence="10 19" id="KW-1133">Transmembrane helix</keyword>
<dbReference type="FunFam" id="3.30.200.20:FF:000059">
    <property type="entry name" value="S-receptor-like serine/threonine-protein kinase"/>
    <property type="match status" value="1"/>
</dbReference>
<dbReference type="SMART" id="SM00220">
    <property type="entry name" value="S_TKc"/>
    <property type="match status" value="1"/>
</dbReference>
<keyword evidence="5 19" id="KW-0812">Transmembrane</keyword>
<dbReference type="GO" id="GO:0004674">
    <property type="term" value="F:protein serine/threonine kinase activity"/>
    <property type="evidence" value="ECO:0007669"/>
    <property type="project" value="UniProtKB-KW"/>
</dbReference>
<reference evidence="23 24" key="1">
    <citation type="journal article" date="2018" name="Nat. Genet.">
        <title>The Rosa genome provides new insights in the design of modern roses.</title>
        <authorList>
            <person name="Bendahmane M."/>
        </authorList>
    </citation>
    <scope>NUCLEOTIDE SEQUENCE [LARGE SCALE GENOMIC DNA]</scope>
    <source>
        <strain evidence="24">cv. Old Blush</strain>
    </source>
</reference>
<feature type="domain" description="Protein kinase" evidence="21">
    <location>
        <begin position="457"/>
        <end position="709"/>
    </location>
</feature>
<evidence type="ECO:0000259" key="21">
    <source>
        <dbReference type="PROSITE" id="PS50011"/>
    </source>
</evidence>
<feature type="transmembrane region" description="Helical" evidence="19">
    <location>
        <begin position="394"/>
        <end position="419"/>
    </location>
</feature>
<evidence type="ECO:0000256" key="8">
    <source>
        <dbReference type="ARBA" id="ARBA00022777"/>
    </source>
</evidence>
<evidence type="ECO:0000256" key="11">
    <source>
        <dbReference type="ARBA" id="ARBA00023136"/>
    </source>
</evidence>
<evidence type="ECO:0000313" key="23">
    <source>
        <dbReference type="EMBL" id="PRQ49137.1"/>
    </source>
</evidence>
<dbReference type="PANTHER" id="PTHR47976">
    <property type="entry name" value="G-TYPE LECTIN S-RECEPTOR-LIKE SERINE/THREONINE-PROTEIN KINASE SD2-5"/>
    <property type="match status" value="1"/>
</dbReference>
<dbReference type="PROSITE" id="PS50927">
    <property type="entry name" value="BULB_LECTIN"/>
    <property type="match status" value="1"/>
</dbReference>
<evidence type="ECO:0000256" key="10">
    <source>
        <dbReference type="ARBA" id="ARBA00022989"/>
    </source>
</evidence>
<dbReference type="PANTHER" id="PTHR47976:SF7">
    <property type="entry name" value="RECEPTOR-LIKE SERINE_THREONINE-PROTEIN KINASE"/>
    <property type="match status" value="1"/>
</dbReference>
<feature type="signal peptide" evidence="20">
    <location>
        <begin position="1"/>
        <end position="19"/>
    </location>
</feature>
<evidence type="ECO:0000256" key="3">
    <source>
        <dbReference type="ARBA" id="ARBA00022536"/>
    </source>
</evidence>
<dbReference type="GO" id="GO:0048544">
    <property type="term" value="P:recognition of pollen"/>
    <property type="evidence" value="ECO:0007669"/>
    <property type="project" value="InterPro"/>
</dbReference>
<name>A0A2P6RRU1_ROSCH</name>
<evidence type="ECO:0000256" key="17">
    <source>
        <dbReference type="PIRNR" id="PIRNR000641"/>
    </source>
</evidence>
<evidence type="ECO:0000313" key="24">
    <source>
        <dbReference type="Proteomes" id="UP000238479"/>
    </source>
</evidence>
<keyword evidence="6 20" id="KW-0732">Signal</keyword>
<dbReference type="InterPro" id="IPR008271">
    <property type="entry name" value="Ser/Thr_kinase_AS"/>
</dbReference>
<dbReference type="OMA" id="EDCNCEV"/>
<dbReference type="InterPro" id="IPR001480">
    <property type="entry name" value="Bulb-type_lectin_dom"/>
</dbReference>
<accession>A0A2P6RRU1</accession>
<dbReference type="InterPro" id="IPR051343">
    <property type="entry name" value="G-type_lectin_kinases/EP1-like"/>
</dbReference>
<keyword evidence="3" id="KW-0245">EGF-like domain</keyword>
<keyword evidence="24" id="KW-1185">Reference proteome</keyword>
<dbReference type="PROSITE" id="PS00107">
    <property type="entry name" value="PROTEIN_KINASE_ATP"/>
    <property type="match status" value="1"/>
</dbReference>
<evidence type="ECO:0000256" key="18">
    <source>
        <dbReference type="PROSITE-ProRule" id="PRU10141"/>
    </source>
</evidence>
<evidence type="ECO:0000259" key="22">
    <source>
        <dbReference type="PROSITE" id="PS50927"/>
    </source>
</evidence>
<keyword evidence="4 17" id="KW-0808">Transferase</keyword>
<evidence type="ECO:0000256" key="1">
    <source>
        <dbReference type="ARBA" id="ARBA00004479"/>
    </source>
</evidence>
<comment type="similarity">
    <text evidence="17">Belongs to the protein kinase superfamily. Ser/Thr protein kinase family.</text>
</comment>
<dbReference type="Gene3D" id="3.30.200.20">
    <property type="entry name" value="Phosphorylase Kinase, domain 1"/>
    <property type="match status" value="1"/>
</dbReference>
<dbReference type="InterPro" id="IPR024171">
    <property type="entry name" value="SRK-like_kinase"/>
</dbReference>
<dbReference type="Pfam" id="PF00954">
    <property type="entry name" value="S_locus_glycop"/>
    <property type="match status" value="1"/>
</dbReference>
<keyword evidence="2 17" id="KW-0723">Serine/threonine-protein kinase</keyword>
<dbReference type="Gramene" id="PRQ49137">
    <property type="protein sequence ID" value="PRQ49137"/>
    <property type="gene ID" value="RchiOBHm_Chr2g0118601"/>
</dbReference>
<feature type="binding site" evidence="18">
    <location>
        <position position="487"/>
    </location>
    <ligand>
        <name>ATP</name>
        <dbReference type="ChEBI" id="CHEBI:30616"/>
    </ligand>
</feature>
<keyword evidence="9 17" id="KW-0067">ATP-binding</keyword>
<evidence type="ECO:0000256" key="19">
    <source>
        <dbReference type="SAM" id="Phobius"/>
    </source>
</evidence>
<dbReference type="Pfam" id="PF00069">
    <property type="entry name" value="Pkinase"/>
    <property type="match status" value="1"/>
</dbReference>
<sequence>MAFLVGCLLAFAVILNAEAKAGPSNISTDSSLTPTSNPSWLSSSGLYDFGFYKQGNGYAVWIVLLAGMPEKTVVWTANRDHPLVSNNATLLFTSGGLSLQSTQGETSVATITQSAFSASMLDSGNFVLYDSDQEIVWQSFDLPTDTILPKQRLRAGELLYSAKSESNSSTGIFRLSMQTDGNLVQFPVSAPASTPYEYYTSKTPGTGENVTLNLDMEFFACTYSYSLKHNGNWSVVWSSTRDKCDPLGLCGFNSYCVTRDMEAECKCLPGFESITPGDQTSGCGRNIVADICKSENENFTYIMEELPSTRWQNFAYMTLSLSDKEGCNKACLEDCNCEAALFADGSCRKQRLPLTYGRRMLNISNSAFIKVGISKPPATDNIIHPKGNKKESRVAVLIVGVSFTAFGSILLVISVIVFWKHNVWAYKRMNKLNGDVEWNEDVAPLPYAYEQLEKMTDNFKEEVGRGASATVYKGVMLSGQKLVAVKKLEKVAAEGAKEFETEMKVIGRSHHRSLVRLLGYCLDGPKKILVYEYMSNGSLADILFTPERKPYWEERMGIARNIAQGFLYLHEECDTQIIHCDIKPQNILMDEYMCPKISDLGLAKLLQQDQTRTTTGIRGTKGYVAPEWHRKMPITVKADVYSFGIVLLEIVCCRRNVDWSVPKEEAILDELVRVGEPSLRPSMKKVLLMLEGTVDIPIPPNPSSFLNTI</sequence>
<dbReference type="SMART" id="SM00108">
    <property type="entry name" value="B_lectin"/>
    <property type="match status" value="1"/>
</dbReference>
<evidence type="ECO:0000256" key="4">
    <source>
        <dbReference type="ARBA" id="ARBA00022679"/>
    </source>
</evidence>
<dbReference type="PROSITE" id="PS00108">
    <property type="entry name" value="PROTEIN_KINASE_ST"/>
    <property type="match status" value="1"/>
</dbReference>
<comment type="subcellular location">
    <subcellularLocation>
        <location evidence="1">Membrane</location>
        <topology evidence="1">Single-pass type I membrane protein</topology>
    </subcellularLocation>
</comment>
<evidence type="ECO:0000256" key="20">
    <source>
        <dbReference type="SAM" id="SignalP"/>
    </source>
</evidence>
<keyword evidence="11 19" id="KW-0472">Membrane</keyword>
<comment type="caution">
    <text evidence="23">The sequence shown here is derived from an EMBL/GenBank/DDBJ whole genome shotgun (WGS) entry which is preliminary data.</text>
</comment>
<dbReference type="PROSITE" id="PS50011">
    <property type="entry name" value="PROTEIN_KINASE_DOM"/>
    <property type="match status" value="1"/>
</dbReference>
<keyword evidence="14" id="KW-0325">Glycoprotein</keyword>
<dbReference type="AlphaFoldDB" id="A0A2P6RRU1"/>
<dbReference type="SUPFAM" id="SSF56112">
    <property type="entry name" value="Protein kinase-like (PK-like)"/>
    <property type="match status" value="1"/>
</dbReference>
<organism evidence="23 24">
    <name type="scientific">Rosa chinensis</name>
    <name type="common">China rose</name>
    <dbReference type="NCBI Taxonomy" id="74649"/>
    <lineage>
        <taxon>Eukaryota</taxon>
        <taxon>Viridiplantae</taxon>
        <taxon>Streptophyta</taxon>
        <taxon>Embryophyta</taxon>
        <taxon>Tracheophyta</taxon>
        <taxon>Spermatophyta</taxon>
        <taxon>Magnoliopsida</taxon>
        <taxon>eudicotyledons</taxon>
        <taxon>Gunneridae</taxon>
        <taxon>Pentapetalae</taxon>
        <taxon>rosids</taxon>
        <taxon>fabids</taxon>
        <taxon>Rosales</taxon>
        <taxon>Rosaceae</taxon>
        <taxon>Rosoideae</taxon>
        <taxon>Rosoideae incertae sedis</taxon>
        <taxon>Rosa</taxon>
    </lineage>
</organism>